<name>A0A9P6DNF1_9AGAM</name>
<dbReference type="Proteomes" id="UP000886523">
    <property type="component" value="Unassembled WGS sequence"/>
</dbReference>
<feature type="compositionally biased region" description="Acidic residues" evidence="1">
    <location>
        <begin position="36"/>
        <end position="55"/>
    </location>
</feature>
<organism evidence="2 3">
    <name type="scientific">Hydnum rufescens UP504</name>
    <dbReference type="NCBI Taxonomy" id="1448309"/>
    <lineage>
        <taxon>Eukaryota</taxon>
        <taxon>Fungi</taxon>
        <taxon>Dikarya</taxon>
        <taxon>Basidiomycota</taxon>
        <taxon>Agaricomycotina</taxon>
        <taxon>Agaricomycetes</taxon>
        <taxon>Cantharellales</taxon>
        <taxon>Hydnaceae</taxon>
        <taxon>Hydnum</taxon>
    </lineage>
</organism>
<reference evidence="2" key="1">
    <citation type="journal article" date="2020" name="Nat. Commun.">
        <title>Large-scale genome sequencing of mycorrhizal fungi provides insights into the early evolution of symbiotic traits.</title>
        <authorList>
            <person name="Miyauchi S."/>
            <person name="Kiss E."/>
            <person name="Kuo A."/>
            <person name="Drula E."/>
            <person name="Kohler A."/>
            <person name="Sanchez-Garcia M."/>
            <person name="Morin E."/>
            <person name="Andreopoulos B."/>
            <person name="Barry K.W."/>
            <person name="Bonito G."/>
            <person name="Buee M."/>
            <person name="Carver A."/>
            <person name="Chen C."/>
            <person name="Cichocki N."/>
            <person name="Clum A."/>
            <person name="Culley D."/>
            <person name="Crous P.W."/>
            <person name="Fauchery L."/>
            <person name="Girlanda M."/>
            <person name="Hayes R.D."/>
            <person name="Keri Z."/>
            <person name="LaButti K."/>
            <person name="Lipzen A."/>
            <person name="Lombard V."/>
            <person name="Magnuson J."/>
            <person name="Maillard F."/>
            <person name="Murat C."/>
            <person name="Nolan M."/>
            <person name="Ohm R.A."/>
            <person name="Pangilinan J."/>
            <person name="Pereira M.F."/>
            <person name="Perotto S."/>
            <person name="Peter M."/>
            <person name="Pfister S."/>
            <person name="Riley R."/>
            <person name="Sitrit Y."/>
            <person name="Stielow J.B."/>
            <person name="Szollosi G."/>
            <person name="Zifcakova L."/>
            <person name="Stursova M."/>
            <person name="Spatafora J.W."/>
            <person name="Tedersoo L."/>
            <person name="Vaario L.M."/>
            <person name="Yamada A."/>
            <person name="Yan M."/>
            <person name="Wang P."/>
            <person name="Xu J."/>
            <person name="Bruns T."/>
            <person name="Baldrian P."/>
            <person name="Vilgalys R."/>
            <person name="Dunand C."/>
            <person name="Henrissat B."/>
            <person name="Grigoriev I.V."/>
            <person name="Hibbett D."/>
            <person name="Nagy L.G."/>
            <person name="Martin F.M."/>
        </authorList>
    </citation>
    <scope>NUCLEOTIDE SEQUENCE</scope>
    <source>
        <strain evidence="2">UP504</strain>
    </source>
</reference>
<evidence type="ECO:0000256" key="1">
    <source>
        <dbReference type="SAM" id="MobiDB-lite"/>
    </source>
</evidence>
<evidence type="ECO:0000313" key="2">
    <source>
        <dbReference type="EMBL" id="KAF9505224.1"/>
    </source>
</evidence>
<feature type="region of interest" description="Disordered" evidence="1">
    <location>
        <begin position="29"/>
        <end position="86"/>
    </location>
</feature>
<comment type="caution">
    <text evidence="2">The sequence shown here is derived from an EMBL/GenBank/DDBJ whole genome shotgun (WGS) entry which is preliminary data.</text>
</comment>
<dbReference type="AlphaFoldDB" id="A0A9P6DNF1"/>
<accession>A0A9P6DNF1</accession>
<proteinExistence type="predicted"/>
<protein>
    <submittedName>
        <fullName evidence="2">Uncharacterized protein</fullName>
    </submittedName>
</protein>
<dbReference type="EMBL" id="MU129165">
    <property type="protein sequence ID" value="KAF9505224.1"/>
    <property type="molecule type" value="Genomic_DNA"/>
</dbReference>
<evidence type="ECO:0000313" key="3">
    <source>
        <dbReference type="Proteomes" id="UP000886523"/>
    </source>
</evidence>
<sequence>MYYNIQDLHKHEGKTYYKGKVRFKKNYYKHSKSDSDSSDSSDADSSDDESEEEGSSSDSDSVKMQMEMPPKRGSAPHKSASTPALKTVSDQVGIQIVILTDLWKDQGVQSFVGFVTKPEFMW</sequence>
<keyword evidence="3" id="KW-1185">Reference proteome</keyword>
<gene>
    <name evidence="2" type="ORF">BS47DRAFT_1368214</name>
</gene>